<dbReference type="AlphaFoldDB" id="A0ABD1YDR4"/>
<accession>A0ABD1YDR4</accession>
<evidence type="ECO:0000313" key="3">
    <source>
        <dbReference type="Proteomes" id="UP001605036"/>
    </source>
</evidence>
<gene>
    <name evidence="2" type="ORF">R1flu_008072</name>
</gene>
<organism evidence="2 3">
    <name type="scientific">Riccia fluitans</name>
    <dbReference type="NCBI Taxonomy" id="41844"/>
    <lineage>
        <taxon>Eukaryota</taxon>
        <taxon>Viridiplantae</taxon>
        <taxon>Streptophyta</taxon>
        <taxon>Embryophyta</taxon>
        <taxon>Marchantiophyta</taxon>
        <taxon>Marchantiopsida</taxon>
        <taxon>Marchantiidae</taxon>
        <taxon>Marchantiales</taxon>
        <taxon>Ricciaceae</taxon>
        <taxon>Riccia</taxon>
    </lineage>
</organism>
<reference evidence="2 3" key="1">
    <citation type="submission" date="2024-09" db="EMBL/GenBank/DDBJ databases">
        <title>Chromosome-scale assembly of Riccia fluitans.</title>
        <authorList>
            <person name="Paukszto L."/>
            <person name="Sawicki J."/>
            <person name="Karawczyk K."/>
            <person name="Piernik-Szablinska J."/>
            <person name="Szczecinska M."/>
            <person name="Mazdziarz M."/>
        </authorList>
    </citation>
    <scope>NUCLEOTIDE SEQUENCE [LARGE SCALE GENOMIC DNA]</scope>
    <source>
        <strain evidence="2">Rf_01</strain>
        <tissue evidence="2">Aerial parts of the thallus</tissue>
    </source>
</reference>
<sequence length="93" mass="10335">MQDDYEGDDFASGGDSFASAGEDFTSGGDLSRFRSTEVQDLMIRSARRLLRGTTLPVEAKTSPVEAIRSPPLAKFFLSTYTRRQRPLLELNLC</sequence>
<comment type="caution">
    <text evidence="2">The sequence shown here is derived from an EMBL/GenBank/DDBJ whole genome shotgun (WGS) entry which is preliminary data.</text>
</comment>
<name>A0ABD1YDR4_9MARC</name>
<dbReference type="EMBL" id="JBHFFA010000005">
    <property type="protein sequence ID" value="KAL2623827.1"/>
    <property type="molecule type" value="Genomic_DNA"/>
</dbReference>
<evidence type="ECO:0000256" key="1">
    <source>
        <dbReference type="SAM" id="MobiDB-lite"/>
    </source>
</evidence>
<evidence type="ECO:0000313" key="2">
    <source>
        <dbReference type="EMBL" id="KAL2623827.1"/>
    </source>
</evidence>
<keyword evidence="3" id="KW-1185">Reference proteome</keyword>
<proteinExistence type="predicted"/>
<feature type="region of interest" description="Disordered" evidence="1">
    <location>
        <begin position="1"/>
        <end position="31"/>
    </location>
</feature>
<protein>
    <submittedName>
        <fullName evidence="2">Uncharacterized protein</fullName>
    </submittedName>
</protein>
<dbReference type="Proteomes" id="UP001605036">
    <property type="component" value="Unassembled WGS sequence"/>
</dbReference>